<dbReference type="EMBL" id="PGCJ01000281">
    <property type="protein sequence ID" value="PLW34237.1"/>
    <property type="molecule type" value="Genomic_DNA"/>
</dbReference>
<comment type="subcellular location">
    <subcellularLocation>
        <location evidence="8">Endoplasmic reticulum membrane</location>
        <topology evidence="8">Single-pass type I membrane protein</topology>
    </subcellularLocation>
    <subcellularLocation>
        <location evidence="1">Membrane</location>
        <topology evidence="1">Single-pass type I membrane protein</topology>
    </subcellularLocation>
</comment>
<comment type="pathway">
    <text evidence="2 8">Protein modification; protein glycosylation.</text>
</comment>
<evidence type="ECO:0000256" key="7">
    <source>
        <dbReference type="ARBA" id="ARBA00023136"/>
    </source>
</evidence>
<evidence type="ECO:0000256" key="2">
    <source>
        <dbReference type="ARBA" id="ARBA00004922"/>
    </source>
</evidence>
<evidence type="ECO:0000256" key="4">
    <source>
        <dbReference type="ARBA" id="ARBA00022692"/>
    </source>
</evidence>
<feature type="domain" description="OST48 N-terminal" evidence="9">
    <location>
        <begin position="23"/>
        <end position="275"/>
    </location>
</feature>
<evidence type="ECO:0000313" key="13">
    <source>
        <dbReference type="Proteomes" id="UP000235388"/>
    </source>
</evidence>
<dbReference type="InterPro" id="IPR055459">
    <property type="entry name" value="OST48_MD"/>
</dbReference>
<keyword evidence="4 8" id="KW-0812">Transmembrane</keyword>
<keyword evidence="5 8" id="KW-0256">Endoplasmic reticulum</keyword>
<dbReference type="InterPro" id="IPR055457">
    <property type="entry name" value="OST48_N"/>
</dbReference>
<dbReference type="Pfam" id="PF03345">
    <property type="entry name" value="OST48_N"/>
    <property type="match status" value="1"/>
</dbReference>
<dbReference type="GO" id="GO:0008250">
    <property type="term" value="C:oligosaccharyltransferase complex"/>
    <property type="evidence" value="ECO:0007669"/>
    <property type="project" value="TreeGrafter"/>
</dbReference>
<evidence type="ECO:0000256" key="6">
    <source>
        <dbReference type="ARBA" id="ARBA00022989"/>
    </source>
</evidence>
<dbReference type="AlphaFoldDB" id="A0A2N5U911"/>
<dbReference type="EMBL" id="PGCI01000157">
    <property type="protein sequence ID" value="PLW36587.1"/>
    <property type="molecule type" value="Genomic_DNA"/>
</dbReference>
<dbReference type="Proteomes" id="UP000235392">
    <property type="component" value="Unassembled WGS sequence"/>
</dbReference>
<evidence type="ECO:0000313" key="14">
    <source>
        <dbReference type="Proteomes" id="UP000235392"/>
    </source>
</evidence>
<sequence length="443" mass="50061">MNMNLLKLIPALLLVSSSCSADKILVIIEEGVERANYQSLWSSLNARNHQLSFRTTKESAPVLAEFGERAFDHLLLFSPTTKSFPADLSPQALVQFLEDGGNILLAGSTNLSEYWRDFGREFDVDFDDRATAVIDNFHHHEQDPITIYTSLEMNPLIEDQVIIPASTRTSQQPILFRGIGHAVGKNPLVMSVVRASPLAYSTEPKAAEVDLNPFIIGDEISLISAFQTKKQTRILFVGSLDFFSDQFITTELTLPNGKKTSTANRKVIDHLTKWVFKESAVLRIISATHSKVDGEQEPARYRVNDQIEYKVEVQMLQNGRWGPSPIKDLQLEFTMLDPHLRVTLTPQESGKGTHTTYSTVFRAPDRHGVFTFKLDYRRRTGYTHLENAIQVSLTPLDHDQYPRFLLAAFPYYSGCFSVLACFLLFSFVWLTHFPGSGTHKKNK</sequence>
<dbReference type="Proteomes" id="UP000235388">
    <property type="component" value="Unassembled WGS sequence"/>
</dbReference>
<feature type="signal peptide" evidence="8">
    <location>
        <begin position="1"/>
        <end position="21"/>
    </location>
</feature>
<dbReference type="PANTHER" id="PTHR10830:SF0">
    <property type="entry name" value="DOLICHYL-DIPHOSPHOOLIGOSACCHARIDE--PROTEIN GLYCOSYLTRANSFERASE 48 KDA SUBUNIT"/>
    <property type="match status" value="1"/>
</dbReference>
<comment type="function">
    <text evidence="8">Subunit of the oligosaccharyl transferase (OST) complex that catalyzes the initial transfer of a defined glycan (Glc(3)Man(9)GlcNAc(2) in eukaryotes) from the lipid carrier dolichol-pyrophosphate to an asparagine residue within an Asn-X-Ser/Thr consensus motif in nascent polypeptide chains, the first step in protein N-glycosylation. N-glycosylation occurs cotranslationally and the complex associates with the Sec61 complex at the channel-forming translocon complex that mediates protein translocation across the endoplasmic reticulum (ER).</text>
</comment>
<keyword evidence="7 8" id="KW-0472">Membrane</keyword>
<evidence type="ECO:0000256" key="3">
    <source>
        <dbReference type="ARBA" id="ARBA00008743"/>
    </source>
</evidence>
<feature type="transmembrane region" description="Helical" evidence="8">
    <location>
        <begin position="411"/>
        <end position="433"/>
    </location>
</feature>
<feature type="domain" description="OST48 middle" evidence="10">
    <location>
        <begin position="289"/>
        <end position="432"/>
    </location>
</feature>
<keyword evidence="13" id="KW-1185">Reference proteome</keyword>
<keyword evidence="8" id="KW-0732">Signal</keyword>
<dbReference type="PANTHER" id="PTHR10830">
    <property type="entry name" value="DOLICHYL-DIPHOSPHOOLIGOSACCHARIDE--PROTEIN GLYCOSYLTRANSFERASE 48 KDA SUBUNIT"/>
    <property type="match status" value="1"/>
</dbReference>
<evidence type="ECO:0000313" key="11">
    <source>
        <dbReference type="EMBL" id="PLW34237.1"/>
    </source>
</evidence>
<protein>
    <recommendedName>
        <fullName evidence="8">Dolichyl-diphosphooligosaccharide--protein glycosyltransferase subunit WBP1</fullName>
        <shortName evidence="8">Oligosaccharyl transferase subunit WBP1</shortName>
    </recommendedName>
</protein>
<dbReference type="UniPathway" id="UPA00378"/>
<evidence type="ECO:0000259" key="10">
    <source>
        <dbReference type="Pfam" id="PF23358"/>
    </source>
</evidence>
<reference evidence="13 14" key="1">
    <citation type="submission" date="2017-11" db="EMBL/GenBank/DDBJ databases">
        <title>De novo assembly and phasing of dikaryotic genomes from two isolates of Puccinia coronata f. sp. avenae, the causal agent of oat crown rust.</title>
        <authorList>
            <person name="Miller M.E."/>
            <person name="Zhang Y."/>
            <person name="Omidvar V."/>
            <person name="Sperschneider J."/>
            <person name="Schwessinger B."/>
            <person name="Raley C."/>
            <person name="Palmer J.M."/>
            <person name="Garnica D."/>
            <person name="Upadhyaya N."/>
            <person name="Rathjen J."/>
            <person name="Taylor J.M."/>
            <person name="Park R.F."/>
            <person name="Dodds P.N."/>
            <person name="Hirsch C.D."/>
            <person name="Kianian S.F."/>
            <person name="Figueroa M."/>
        </authorList>
    </citation>
    <scope>NUCLEOTIDE SEQUENCE [LARGE SCALE GENOMIC DNA]</scope>
    <source>
        <strain evidence="11">12NC29</strain>
        <strain evidence="12">12SD80</strain>
    </source>
</reference>
<dbReference type="STRING" id="200324.A0A2N5U911"/>
<gene>
    <name evidence="11" type="ORF">PCANC_19491</name>
    <name evidence="12" type="ORF">PCASD_11341</name>
</gene>
<comment type="similarity">
    <text evidence="3 8">Belongs to the DDOST 48 kDa subunit family.</text>
</comment>
<dbReference type="PROSITE" id="PS51257">
    <property type="entry name" value="PROKAR_LIPOPROTEIN"/>
    <property type="match status" value="1"/>
</dbReference>
<dbReference type="InterPro" id="IPR005013">
    <property type="entry name" value="DDOST_48_kDa_subunit"/>
</dbReference>
<evidence type="ECO:0000259" key="9">
    <source>
        <dbReference type="Pfam" id="PF03345"/>
    </source>
</evidence>
<keyword evidence="6 8" id="KW-1133">Transmembrane helix</keyword>
<name>A0A2N5U911_9BASI</name>
<evidence type="ECO:0000313" key="12">
    <source>
        <dbReference type="EMBL" id="PLW36587.1"/>
    </source>
</evidence>
<evidence type="ECO:0000256" key="8">
    <source>
        <dbReference type="RuleBase" id="RU361142"/>
    </source>
</evidence>
<dbReference type="OrthoDB" id="29105at2759"/>
<comment type="subunit">
    <text evidence="8">Component of the oligosaccharyltransferase (OST) complex.</text>
</comment>
<proteinExistence type="inferred from homology"/>
<evidence type="ECO:0000256" key="5">
    <source>
        <dbReference type="ARBA" id="ARBA00022824"/>
    </source>
</evidence>
<dbReference type="GO" id="GO:0018279">
    <property type="term" value="P:protein N-linked glycosylation via asparagine"/>
    <property type="evidence" value="ECO:0007669"/>
    <property type="project" value="UniProtKB-UniRule"/>
</dbReference>
<evidence type="ECO:0000256" key="1">
    <source>
        <dbReference type="ARBA" id="ARBA00004479"/>
    </source>
</evidence>
<accession>A0A2N5U911</accession>
<comment type="caution">
    <text evidence="11">The sequence shown here is derived from an EMBL/GenBank/DDBJ whole genome shotgun (WGS) entry which is preliminary data.</text>
</comment>
<organism evidence="11 13">
    <name type="scientific">Puccinia coronata f. sp. avenae</name>
    <dbReference type="NCBI Taxonomy" id="200324"/>
    <lineage>
        <taxon>Eukaryota</taxon>
        <taxon>Fungi</taxon>
        <taxon>Dikarya</taxon>
        <taxon>Basidiomycota</taxon>
        <taxon>Pucciniomycotina</taxon>
        <taxon>Pucciniomycetes</taxon>
        <taxon>Pucciniales</taxon>
        <taxon>Pucciniaceae</taxon>
        <taxon>Puccinia</taxon>
    </lineage>
</organism>
<feature type="chain" id="PRO_5015019237" description="Dolichyl-diphosphooligosaccharide--protein glycosyltransferase subunit WBP1" evidence="8">
    <location>
        <begin position="22"/>
        <end position="443"/>
    </location>
</feature>
<dbReference type="Pfam" id="PF23358">
    <property type="entry name" value="OST48_MD"/>
    <property type="match status" value="1"/>
</dbReference>